<keyword evidence="3" id="KW-0547">Nucleotide-binding</keyword>
<dbReference type="EMBL" id="JAGGJX010000001">
    <property type="protein sequence ID" value="MBP1854013.1"/>
    <property type="molecule type" value="Genomic_DNA"/>
</dbReference>
<dbReference type="PANTHER" id="PTHR43166:SF30">
    <property type="entry name" value="METHIONINE IMPORT ATP-BINDING PROTEIN METN"/>
    <property type="match status" value="1"/>
</dbReference>
<dbReference type="PANTHER" id="PTHR43166">
    <property type="entry name" value="AMINO ACID IMPORT ATP-BINDING PROTEIN"/>
    <property type="match status" value="1"/>
</dbReference>
<keyword evidence="6" id="KW-0029">Amino-acid transport</keyword>
<reference evidence="9 10" key="1">
    <citation type="submission" date="2021-03" db="EMBL/GenBank/DDBJ databases">
        <title>Genomic Encyclopedia of Type Strains, Phase IV (KMG-IV): sequencing the most valuable type-strain genomes for metagenomic binning, comparative biology and taxonomic classification.</title>
        <authorList>
            <person name="Goeker M."/>
        </authorList>
    </citation>
    <scope>NUCLEOTIDE SEQUENCE [LARGE SCALE GENOMIC DNA]</scope>
    <source>
        <strain evidence="9 10">DSM 1289</strain>
    </source>
</reference>
<evidence type="ECO:0000256" key="3">
    <source>
        <dbReference type="ARBA" id="ARBA00022741"/>
    </source>
</evidence>
<dbReference type="InterPro" id="IPR027417">
    <property type="entry name" value="P-loop_NTPase"/>
</dbReference>
<evidence type="ECO:0000256" key="6">
    <source>
        <dbReference type="ARBA" id="ARBA00022970"/>
    </source>
</evidence>
<dbReference type="SUPFAM" id="SSF52540">
    <property type="entry name" value="P-loop containing nucleoside triphosphate hydrolases"/>
    <property type="match status" value="1"/>
</dbReference>
<evidence type="ECO:0000313" key="10">
    <source>
        <dbReference type="Proteomes" id="UP000767291"/>
    </source>
</evidence>
<evidence type="ECO:0000256" key="5">
    <source>
        <dbReference type="ARBA" id="ARBA00022967"/>
    </source>
</evidence>
<feature type="domain" description="ABC transporter" evidence="8">
    <location>
        <begin position="2"/>
        <end position="237"/>
    </location>
</feature>
<dbReference type="InterPro" id="IPR050086">
    <property type="entry name" value="MetN_ABC_transporter-like"/>
</dbReference>
<comment type="caution">
    <text evidence="9">The sequence shown here is derived from an EMBL/GenBank/DDBJ whole genome shotgun (WGS) entry which is preliminary data.</text>
</comment>
<keyword evidence="2" id="KW-1003">Cell membrane</keyword>
<accession>A0ABS4E7T7</accession>
<dbReference type="SMART" id="SM00382">
    <property type="entry name" value="AAA"/>
    <property type="match status" value="1"/>
</dbReference>
<keyword evidence="5" id="KW-1278">Translocase</keyword>
<dbReference type="InterPro" id="IPR017871">
    <property type="entry name" value="ABC_transporter-like_CS"/>
</dbReference>
<name>A0ABS4E7T7_9FIRM</name>
<evidence type="ECO:0000256" key="7">
    <source>
        <dbReference type="ARBA" id="ARBA00023136"/>
    </source>
</evidence>
<dbReference type="PROSITE" id="PS50893">
    <property type="entry name" value="ABC_TRANSPORTER_2"/>
    <property type="match status" value="1"/>
</dbReference>
<protein>
    <submittedName>
        <fullName evidence="9">D-methionine transport system ATP-binding protein</fullName>
    </submittedName>
</protein>
<dbReference type="InterPro" id="IPR003439">
    <property type="entry name" value="ABC_transporter-like_ATP-bd"/>
</dbReference>
<evidence type="ECO:0000313" key="9">
    <source>
        <dbReference type="EMBL" id="MBP1854013.1"/>
    </source>
</evidence>
<evidence type="ECO:0000256" key="2">
    <source>
        <dbReference type="ARBA" id="ARBA00022475"/>
    </source>
</evidence>
<dbReference type="Gene3D" id="3.40.50.300">
    <property type="entry name" value="P-loop containing nucleotide triphosphate hydrolases"/>
    <property type="match status" value="1"/>
</dbReference>
<keyword evidence="10" id="KW-1185">Reference proteome</keyword>
<keyword evidence="1" id="KW-0813">Transport</keyword>
<sequence length="321" mass="36485">MIEIKNLEKYYDNNKVLNGIDLQVKKGEVYGLIGISGSGKSTLLRCINGLENYTVGSLKVNGLEINSLNKKDLRDYRKNVSMIFQDFPLLSRKNIYENIALPMKCWNYSDEEINKRVKELSELVGITDKLKVRPHTLSGGQKQRVIIARALTMNPSLLLCDEATSALDPITTKSILKLLRKINKELGLTILIVTHQMEVIKQVCENVSLIENGVIAATGSVEDIFINQDPEFNQFLSEDNNLFDDKETYIQIMIRESDNSVLILDDLINKLNIKIKVYGGQLGNFRDKKIGSIIIKVNKNDLIEVENFLDCKNIIWHIINK</sequence>
<dbReference type="PROSITE" id="PS00211">
    <property type="entry name" value="ABC_TRANSPORTER_1"/>
    <property type="match status" value="1"/>
</dbReference>
<keyword evidence="7" id="KW-0472">Membrane</keyword>
<keyword evidence="4 9" id="KW-0067">ATP-binding</keyword>
<dbReference type="GO" id="GO:0005524">
    <property type="term" value="F:ATP binding"/>
    <property type="evidence" value="ECO:0007669"/>
    <property type="project" value="UniProtKB-KW"/>
</dbReference>
<evidence type="ECO:0000256" key="4">
    <source>
        <dbReference type="ARBA" id="ARBA00022840"/>
    </source>
</evidence>
<proteinExistence type="predicted"/>
<gene>
    <name evidence="9" type="ORF">J2Z43_000403</name>
</gene>
<evidence type="ECO:0000256" key="1">
    <source>
        <dbReference type="ARBA" id="ARBA00022448"/>
    </source>
</evidence>
<dbReference type="Pfam" id="PF00005">
    <property type="entry name" value="ABC_tran"/>
    <property type="match status" value="1"/>
</dbReference>
<evidence type="ECO:0000259" key="8">
    <source>
        <dbReference type="PROSITE" id="PS50893"/>
    </source>
</evidence>
<dbReference type="InterPro" id="IPR003593">
    <property type="entry name" value="AAA+_ATPase"/>
</dbReference>
<dbReference type="RefSeq" id="WP_209455603.1">
    <property type="nucleotide sequence ID" value="NZ_BAAACS010000017.1"/>
</dbReference>
<dbReference type="Proteomes" id="UP000767291">
    <property type="component" value="Unassembled WGS sequence"/>
</dbReference>
<organism evidence="9 10">
    <name type="scientific">Metaclostridioides mangenotii</name>
    <dbReference type="NCBI Taxonomy" id="1540"/>
    <lineage>
        <taxon>Bacteria</taxon>
        <taxon>Bacillati</taxon>
        <taxon>Bacillota</taxon>
        <taxon>Clostridia</taxon>
        <taxon>Peptostreptococcales</taxon>
        <taxon>Peptostreptococcaceae</taxon>
        <taxon>Metaclostridioides</taxon>
    </lineage>
</organism>